<gene>
    <name evidence="1" type="ORF">MM171A01977_0009</name>
    <name evidence="2" type="ORF">MM171B01788_0003</name>
</gene>
<dbReference type="EMBL" id="MT143741">
    <property type="protein sequence ID" value="QJB01876.1"/>
    <property type="molecule type" value="Genomic_DNA"/>
</dbReference>
<reference evidence="1" key="1">
    <citation type="submission" date="2020-03" db="EMBL/GenBank/DDBJ databases">
        <title>The deep terrestrial virosphere.</title>
        <authorList>
            <person name="Holmfeldt K."/>
            <person name="Nilsson E."/>
            <person name="Simone D."/>
            <person name="Lopez-Fernandez M."/>
            <person name="Wu X."/>
            <person name="de Brujin I."/>
            <person name="Lundin D."/>
            <person name="Andersson A."/>
            <person name="Bertilsson S."/>
            <person name="Dopson M."/>
        </authorList>
    </citation>
    <scope>NUCLEOTIDE SEQUENCE</scope>
    <source>
        <strain evidence="1">MM171A01977</strain>
        <strain evidence="2">MM171B01788</strain>
    </source>
</reference>
<organism evidence="1">
    <name type="scientific">viral metagenome</name>
    <dbReference type="NCBI Taxonomy" id="1070528"/>
    <lineage>
        <taxon>unclassified sequences</taxon>
        <taxon>metagenomes</taxon>
        <taxon>organismal metagenomes</taxon>
    </lineage>
</organism>
<accession>A0A6M3LXN2</accession>
<name>A0A6M3LXN2_9ZZZZ</name>
<sequence length="255" mass="26821">MIWTDVKAALIDAAASDIKAKTDALPADPASESGAIKTETAAIKAKTDPLPADPASESGAIKTETAAIKTETAAIKTTTDTNLDAKVSERATPAQILADPATDLIDGSALDASVASRSSHAPADILKDAAKKMDGERIDSLLAGIVPIEGTCEPAILDTITEVVKQELGVLFYLEGHIDLSVMEAGDAITLSESISIVTPVDYKKYADSDYSGVQALPLLYVETKPGRYGVKVELTQTAGVVRVFPYQFFVKRVV</sequence>
<dbReference type="AlphaFoldDB" id="A0A6M3LXN2"/>
<dbReference type="EMBL" id="MT143570">
    <property type="protein sequence ID" value="QJA98312.1"/>
    <property type="molecule type" value="Genomic_DNA"/>
</dbReference>
<protein>
    <submittedName>
        <fullName evidence="1">Uncharacterized protein</fullName>
    </submittedName>
</protein>
<evidence type="ECO:0000313" key="2">
    <source>
        <dbReference type="EMBL" id="QJB01876.1"/>
    </source>
</evidence>
<evidence type="ECO:0000313" key="1">
    <source>
        <dbReference type="EMBL" id="QJA98312.1"/>
    </source>
</evidence>
<proteinExistence type="predicted"/>